<dbReference type="PANTHER" id="PTHR37804:SF1">
    <property type="entry name" value="CDAA REGULATORY PROTEIN CDAR"/>
    <property type="match status" value="1"/>
</dbReference>
<evidence type="ECO:0000313" key="2">
    <source>
        <dbReference type="Proteomes" id="UP000319671"/>
    </source>
</evidence>
<organism evidence="1 2">
    <name type="scientific">Neobacillus bataviensis</name>
    <dbReference type="NCBI Taxonomy" id="220685"/>
    <lineage>
        <taxon>Bacteria</taxon>
        <taxon>Bacillati</taxon>
        <taxon>Bacillota</taxon>
        <taxon>Bacilli</taxon>
        <taxon>Bacillales</taxon>
        <taxon>Bacillaceae</taxon>
        <taxon>Neobacillus</taxon>
    </lineage>
</organism>
<name>A0A561CFM4_9BACI</name>
<protein>
    <submittedName>
        <fullName evidence="1">YbbR domain-containing protein</fullName>
    </submittedName>
</protein>
<dbReference type="Pfam" id="PF07949">
    <property type="entry name" value="YbbR"/>
    <property type="match status" value="4"/>
</dbReference>
<reference evidence="1 2" key="1">
    <citation type="submission" date="2019-06" db="EMBL/GenBank/DDBJ databases">
        <title>Sorghum-associated microbial communities from plants grown in Nebraska, USA.</title>
        <authorList>
            <person name="Schachtman D."/>
        </authorList>
    </citation>
    <scope>NUCLEOTIDE SEQUENCE [LARGE SCALE GENOMIC DNA]</scope>
    <source>
        <strain evidence="1 2">2482</strain>
    </source>
</reference>
<proteinExistence type="predicted"/>
<dbReference type="Gene3D" id="2.170.120.30">
    <property type="match status" value="2"/>
</dbReference>
<comment type="caution">
    <text evidence="1">The sequence shown here is derived from an EMBL/GenBank/DDBJ whole genome shotgun (WGS) entry which is preliminary data.</text>
</comment>
<dbReference type="PANTHER" id="PTHR37804">
    <property type="entry name" value="CDAA REGULATORY PROTEIN CDAR"/>
    <property type="match status" value="1"/>
</dbReference>
<keyword evidence="2" id="KW-1185">Reference proteome</keyword>
<dbReference type="RefSeq" id="WP_144568387.1">
    <property type="nucleotide sequence ID" value="NZ_VIVN01000024.1"/>
</dbReference>
<dbReference type="AlphaFoldDB" id="A0A561CFM4"/>
<accession>A0A561CFM4</accession>
<sequence length="422" mass="45849">MDKMFDNPWFIKILALLLAVLLYSSIPHTGGKLTDVNVPGEQTTATIKDIPVKVYYDTENLVVSGIPNTVDVTIKGPITHVQSAKALKNFEVYVDLTNAKIGEQKVKLKIKNLSDKLKATMKPASVTVSVQEKISKEFRVEAEFDSSQIEDGYSAGLPVVEPRKVKITGAKSDIDRITYVKATLEGNGKLKATISKQAQIQVLDKKLNKLDVTVEPETVNVTIPIKSNSKTVPINIVKKGTSPEGVTIESIELDETEAKITGSEEVLKDTESVRVEVDLSKITENTTLTLPVIISNGITKVTPQLVKATVVVKKEEQKTATDEQVTATDEEKTVSGIPLEIQGLADNFKAEVNDPTSQTVNLQVNGPTESVTELGPSDFTVFIDLSGLTEGTHDVKIQVKGPTDIEWTPDKSTAKITITNNA</sequence>
<gene>
    <name evidence="1" type="ORF">FB550_12465</name>
</gene>
<evidence type="ECO:0000313" key="1">
    <source>
        <dbReference type="EMBL" id="TWD89757.1"/>
    </source>
</evidence>
<dbReference type="Gene3D" id="2.170.120.40">
    <property type="entry name" value="YbbR-like domain"/>
    <property type="match status" value="2"/>
</dbReference>
<dbReference type="InterPro" id="IPR053154">
    <property type="entry name" value="c-di-AMP_regulator"/>
</dbReference>
<dbReference type="Proteomes" id="UP000319671">
    <property type="component" value="Unassembled WGS sequence"/>
</dbReference>
<dbReference type="EMBL" id="VIVN01000024">
    <property type="protein sequence ID" value="TWD89757.1"/>
    <property type="molecule type" value="Genomic_DNA"/>
</dbReference>
<dbReference type="InterPro" id="IPR012505">
    <property type="entry name" value="YbbR"/>
</dbReference>